<name>A0A1G2Q4Q9_9BACT</name>
<protein>
    <submittedName>
        <fullName evidence="1">Uncharacterized protein</fullName>
    </submittedName>
</protein>
<proteinExistence type="predicted"/>
<sequence length="179" mass="20260">MKYLPHIKWVIPVLLVGYVLWQAIIATNSLEAVTDFRERTPYFDVLLPAGRVARTDRGIVLKQEPVYIDVRLPVRAKSIALELKVTAISAPIKLGWQTDDNFTLAFSQAEPINYQGLVLYHYDLADINYVRPGYKGRFIISSPGLVPGSVVVNGATVSIKRKVASLTWFKEQFNKILWQ</sequence>
<dbReference type="Proteomes" id="UP000178936">
    <property type="component" value="Unassembled WGS sequence"/>
</dbReference>
<dbReference type="EMBL" id="MHTB01000010">
    <property type="protein sequence ID" value="OHA55575.1"/>
    <property type="molecule type" value="Genomic_DNA"/>
</dbReference>
<organism evidence="1 2">
    <name type="scientific">Candidatus Veblenbacteria bacterium RIFOXYA2_FULL_43_9</name>
    <dbReference type="NCBI Taxonomy" id="1802425"/>
    <lineage>
        <taxon>Bacteria</taxon>
        <taxon>Candidatus Vebleniibacteriota</taxon>
    </lineage>
</organism>
<gene>
    <name evidence="1" type="ORF">A2226_03420</name>
</gene>
<evidence type="ECO:0000313" key="1">
    <source>
        <dbReference type="EMBL" id="OHA55575.1"/>
    </source>
</evidence>
<accession>A0A1G2Q4Q9</accession>
<reference evidence="1 2" key="1">
    <citation type="journal article" date="2016" name="Nat. Commun.">
        <title>Thousands of microbial genomes shed light on interconnected biogeochemical processes in an aquifer system.</title>
        <authorList>
            <person name="Anantharaman K."/>
            <person name="Brown C.T."/>
            <person name="Hug L.A."/>
            <person name="Sharon I."/>
            <person name="Castelle C.J."/>
            <person name="Probst A.J."/>
            <person name="Thomas B.C."/>
            <person name="Singh A."/>
            <person name="Wilkins M.J."/>
            <person name="Karaoz U."/>
            <person name="Brodie E.L."/>
            <person name="Williams K.H."/>
            <person name="Hubbard S.S."/>
            <person name="Banfield J.F."/>
        </authorList>
    </citation>
    <scope>NUCLEOTIDE SEQUENCE [LARGE SCALE GENOMIC DNA]</scope>
</reference>
<dbReference type="AlphaFoldDB" id="A0A1G2Q4Q9"/>
<comment type="caution">
    <text evidence="1">The sequence shown here is derived from an EMBL/GenBank/DDBJ whole genome shotgun (WGS) entry which is preliminary data.</text>
</comment>
<evidence type="ECO:0000313" key="2">
    <source>
        <dbReference type="Proteomes" id="UP000178936"/>
    </source>
</evidence>